<accession>X1PXE9</accession>
<comment type="caution">
    <text evidence="1">The sequence shown here is derived from an EMBL/GenBank/DDBJ whole genome shotgun (WGS) entry which is preliminary data.</text>
</comment>
<name>X1PXE9_9ZZZZ</name>
<evidence type="ECO:0000313" key="1">
    <source>
        <dbReference type="EMBL" id="GAI47236.1"/>
    </source>
</evidence>
<dbReference type="AlphaFoldDB" id="X1PXE9"/>
<sequence>EELDDFFGDFAWREEYRNMIRSGRREGSRVLLDAYEQRIRGLGYKKKDIQDRVLVRGPRNIPLYYLIFASKHSRGKDFWDKISLKSPSGQIRMPLSEV</sequence>
<reference evidence="1" key="1">
    <citation type="journal article" date="2014" name="Front. Microbiol.">
        <title>High frequency of phylogenetically diverse reductive dehalogenase-homologous genes in deep subseafloor sedimentary metagenomes.</title>
        <authorList>
            <person name="Kawai M."/>
            <person name="Futagami T."/>
            <person name="Toyoda A."/>
            <person name="Takaki Y."/>
            <person name="Nishi S."/>
            <person name="Hori S."/>
            <person name="Arai W."/>
            <person name="Tsubouchi T."/>
            <person name="Morono Y."/>
            <person name="Uchiyama I."/>
            <person name="Ito T."/>
            <person name="Fujiyama A."/>
            <person name="Inagaki F."/>
            <person name="Takami H."/>
        </authorList>
    </citation>
    <scope>NUCLEOTIDE SEQUENCE</scope>
    <source>
        <strain evidence="1">Expedition CK06-06</strain>
    </source>
</reference>
<proteinExistence type="predicted"/>
<protein>
    <submittedName>
        <fullName evidence="1">Uncharacterized protein</fullName>
    </submittedName>
</protein>
<dbReference type="EMBL" id="BARV01039655">
    <property type="protein sequence ID" value="GAI47236.1"/>
    <property type="molecule type" value="Genomic_DNA"/>
</dbReference>
<organism evidence="1">
    <name type="scientific">marine sediment metagenome</name>
    <dbReference type="NCBI Taxonomy" id="412755"/>
    <lineage>
        <taxon>unclassified sequences</taxon>
        <taxon>metagenomes</taxon>
        <taxon>ecological metagenomes</taxon>
    </lineage>
</organism>
<gene>
    <name evidence="1" type="ORF">S06H3_60709</name>
</gene>
<feature type="non-terminal residue" evidence="1">
    <location>
        <position position="1"/>
    </location>
</feature>